<evidence type="ECO:0000256" key="2">
    <source>
        <dbReference type="ARBA" id="ARBA00022553"/>
    </source>
</evidence>
<dbReference type="EMBL" id="LJIW01000001">
    <property type="protein sequence ID" value="PNG98770.1"/>
    <property type="molecule type" value="Genomic_DNA"/>
</dbReference>
<comment type="caution">
    <text evidence="12">The sequence shown here is derived from an EMBL/GenBank/DDBJ whole genome shotgun (WGS) entry which is preliminary data.</text>
</comment>
<dbReference type="InterPro" id="IPR001789">
    <property type="entry name" value="Sig_transdc_resp-reg_receiver"/>
</dbReference>
<feature type="domain" description="OmpR/PhoB-type" evidence="11">
    <location>
        <begin position="130"/>
        <end position="228"/>
    </location>
</feature>
<name>A0A2J7ZER6_STRMQ</name>
<evidence type="ECO:0000256" key="1">
    <source>
        <dbReference type="ARBA" id="ARBA00004496"/>
    </source>
</evidence>
<dbReference type="InterPro" id="IPR001867">
    <property type="entry name" value="OmpR/PhoB-type_DNA-bd"/>
</dbReference>
<keyword evidence="4" id="KW-0805">Transcription regulation</keyword>
<feature type="compositionally biased region" description="Low complexity" evidence="9">
    <location>
        <begin position="231"/>
        <end position="253"/>
    </location>
</feature>
<dbReference type="GO" id="GO:0032993">
    <property type="term" value="C:protein-DNA complex"/>
    <property type="evidence" value="ECO:0007669"/>
    <property type="project" value="TreeGrafter"/>
</dbReference>
<proteinExistence type="predicted"/>
<dbReference type="Gene3D" id="6.10.250.690">
    <property type="match status" value="1"/>
</dbReference>
<dbReference type="Proteomes" id="UP000236520">
    <property type="component" value="Unassembled WGS sequence"/>
</dbReference>
<protein>
    <submittedName>
        <fullName evidence="12">Transcriptional regulatory protein PrrA</fullName>
    </submittedName>
</protein>
<keyword evidence="3" id="KW-0902">Two-component regulatory system</keyword>
<feature type="DNA-binding region" description="OmpR/PhoB-type" evidence="8">
    <location>
        <begin position="130"/>
        <end position="228"/>
    </location>
</feature>
<dbReference type="GO" id="GO:0000156">
    <property type="term" value="F:phosphorelay response regulator activity"/>
    <property type="evidence" value="ECO:0007669"/>
    <property type="project" value="TreeGrafter"/>
</dbReference>
<accession>A0A2J7ZER6</accession>
<dbReference type="InterPro" id="IPR011006">
    <property type="entry name" value="CheY-like_superfamily"/>
</dbReference>
<dbReference type="SMART" id="SM00862">
    <property type="entry name" value="Trans_reg_C"/>
    <property type="match status" value="1"/>
</dbReference>
<evidence type="ECO:0000313" key="12">
    <source>
        <dbReference type="EMBL" id="PNG98770.1"/>
    </source>
</evidence>
<dbReference type="InterPro" id="IPR039420">
    <property type="entry name" value="WalR-like"/>
</dbReference>
<comment type="subcellular location">
    <subcellularLocation>
        <location evidence="1">Cytoplasm</location>
    </subcellularLocation>
</comment>
<keyword evidence="5 8" id="KW-0238">DNA-binding</keyword>
<dbReference type="PROSITE" id="PS50110">
    <property type="entry name" value="RESPONSE_REGULATORY"/>
    <property type="match status" value="1"/>
</dbReference>
<gene>
    <name evidence="12" type="ORF">SMF913_14795</name>
</gene>
<dbReference type="Gene3D" id="3.40.50.2300">
    <property type="match status" value="1"/>
</dbReference>
<evidence type="ECO:0000256" key="9">
    <source>
        <dbReference type="SAM" id="MobiDB-lite"/>
    </source>
</evidence>
<feature type="region of interest" description="Disordered" evidence="9">
    <location>
        <begin position="231"/>
        <end position="335"/>
    </location>
</feature>
<dbReference type="GO" id="GO:0006355">
    <property type="term" value="P:regulation of DNA-templated transcription"/>
    <property type="evidence" value="ECO:0007669"/>
    <property type="project" value="InterPro"/>
</dbReference>
<dbReference type="AlphaFoldDB" id="A0A2J7ZER6"/>
<dbReference type="SMART" id="SM00448">
    <property type="entry name" value="REC"/>
    <property type="match status" value="1"/>
</dbReference>
<evidence type="ECO:0000256" key="6">
    <source>
        <dbReference type="ARBA" id="ARBA00023163"/>
    </source>
</evidence>
<evidence type="ECO:0000256" key="7">
    <source>
        <dbReference type="PROSITE-ProRule" id="PRU00169"/>
    </source>
</evidence>
<dbReference type="Pfam" id="PF00072">
    <property type="entry name" value="Response_reg"/>
    <property type="match status" value="1"/>
</dbReference>
<dbReference type="GO" id="GO:0005829">
    <property type="term" value="C:cytosol"/>
    <property type="evidence" value="ECO:0007669"/>
    <property type="project" value="TreeGrafter"/>
</dbReference>
<evidence type="ECO:0000256" key="4">
    <source>
        <dbReference type="ARBA" id="ARBA00023015"/>
    </source>
</evidence>
<keyword evidence="2 7" id="KW-0597">Phosphoprotein</keyword>
<feature type="domain" description="Response regulatory" evidence="10">
    <location>
        <begin position="8"/>
        <end position="122"/>
    </location>
</feature>
<feature type="compositionally biased region" description="Low complexity" evidence="9">
    <location>
        <begin position="278"/>
        <end position="312"/>
    </location>
</feature>
<dbReference type="PROSITE" id="PS51755">
    <property type="entry name" value="OMPR_PHOB"/>
    <property type="match status" value="1"/>
</dbReference>
<dbReference type="GO" id="GO:0000976">
    <property type="term" value="F:transcription cis-regulatory region binding"/>
    <property type="evidence" value="ECO:0007669"/>
    <property type="project" value="TreeGrafter"/>
</dbReference>
<keyword evidence="6" id="KW-0804">Transcription</keyword>
<reference evidence="12 13" key="1">
    <citation type="submission" date="2015-09" db="EMBL/GenBank/DDBJ databases">
        <title>Genome sequence, genome mining and natural product profiling of a biocontrol bacterium Streptomyces malaysiensis F913.</title>
        <authorList>
            <person name="Xu Y."/>
            <person name="Wei J."/>
            <person name="Xie J."/>
            <person name="Li T."/>
            <person name="Zhou Z."/>
        </authorList>
    </citation>
    <scope>NUCLEOTIDE SEQUENCE [LARGE SCALE GENOMIC DNA]</scope>
    <source>
        <strain evidence="12 13">F913</strain>
    </source>
</reference>
<keyword evidence="13" id="KW-1185">Reference proteome</keyword>
<dbReference type="PANTHER" id="PTHR48111">
    <property type="entry name" value="REGULATOR OF RPOS"/>
    <property type="match status" value="1"/>
</dbReference>
<dbReference type="InterPro" id="IPR036388">
    <property type="entry name" value="WH-like_DNA-bd_sf"/>
</dbReference>
<evidence type="ECO:0000313" key="13">
    <source>
        <dbReference type="Proteomes" id="UP000236520"/>
    </source>
</evidence>
<sequence length="335" mass="33661">MGGTGGGRVLVTDDDAAIRRSLERGLRLNGFSVTLADGGHAALAAMRDAEPDVVVLDISMPDLSGIEVCRALRADGDDVPVLMLSALDEVSDRVAGLQAGGDDYLVKPFALQELVLRLHALLRRRPPAATDRVRAGALEMVPEAREAWLDGTPLRLTRREFELLDVFARNAGIVLTRDQLLDRVWGYDFDVRTDAVDTFVSYLRRKLEAGGRPRMLHTVRGVGFVLRPSGAAGPSGSGAPSGSVAPSGAPESSGLGGPSGSAAWSGSAGPSGSGGPSGSAAWSGPAGASGAAGPSGSVASSGAAGPSGAAEPFGLVAPPGSPGPSGSAEPGGGAP</sequence>
<evidence type="ECO:0000256" key="8">
    <source>
        <dbReference type="PROSITE-ProRule" id="PRU01091"/>
    </source>
</evidence>
<evidence type="ECO:0000256" key="3">
    <source>
        <dbReference type="ARBA" id="ARBA00023012"/>
    </source>
</evidence>
<dbReference type="SUPFAM" id="SSF52172">
    <property type="entry name" value="CheY-like"/>
    <property type="match status" value="1"/>
</dbReference>
<feature type="modified residue" description="4-aspartylphosphate" evidence="7">
    <location>
        <position position="57"/>
    </location>
</feature>
<dbReference type="CDD" id="cd00383">
    <property type="entry name" value="trans_reg_C"/>
    <property type="match status" value="1"/>
</dbReference>
<dbReference type="CDD" id="cd17627">
    <property type="entry name" value="REC_OmpR_PrrA-like"/>
    <property type="match status" value="1"/>
</dbReference>
<evidence type="ECO:0000259" key="10">
    <source>
        <dbReference type="PROSITE" id="PS50110"/>
    </source>
</evidence>
<dbReference type="PANTHER" id="PTHR48111:SF22">
    <property type="entry name" value="REGULATOR OF RPOS"/>
    <property type="match status" value="1"/>
</dbReference>
<organism evidence="12 13">
    <name type="scientific">Streptomyces malaysiensis</name>
    <dbReference type="NCBI Taxonomy" id="92644"/>
    <lineage>
        <taxon>Bacteria</taxon>
        <taxon>Bacillati</taxon>
        <taxon>Actinomycetota</taxon>
        <taxon>Actinomycetes</taxon>
        <taxon>Kitasatosporales</taxon>
        <taxon>Streptomycetaceae</taxon>
        <taxon>Streptomyces</taxon>
        <taxon>Streptomyces violaceusniger group</taxon>
    </lineage>
</organism>
<dbReference type="Pfam" id="PF00486">
    <property type="entry name" value="Trans_reg_C"/>
    <property type="match status" value="1"/>
</dbReference>
<dbReference type="Gene3D" id="1.10.10.10">
    <property type="entry name" value="Winged helix-like DNA-binding domain superfamily/Winged helix DNA-binding domain"/>
    <property type="match status" value="1"/>
</dbReference>
<evidence type="ECO:0000259" key="11">
    <source>
        <dbReference type="PROSITE" id="PS51755"/>
    </source>
</evidence>
<dbReference type="FunFam" id="3.40.50.2300:FF:000001">
    <property type="entry name" value="DNA-binding response regulator PhoB"/>
    <property type="match status" value="1"/>
</dbReference>
<dbReference type="FunFam" id="1.10.10.10:FF:000005">
    <property type="entry name" value="Two-component system response regulator"/>
    <property type="match status" value="1"/>
</dbReference>
<evidence type="ECO:0000256" key="5">
    <source>
        <dbReference type="ARBA" id="ARBA00023125"/>
    </source>
</evidence>